<reference evidence="4 5" key="1">
    <citation type="submission" date="2016-02" db="EMBL/GenBank/DDBJ databases">
        <title>Genome sequence of Clostridium tepidiprofundi DSM 19306.</title>
        <authorList>
            <person name="Poehlein A."/>
            <person name="Daniel R."/>
        </authorList>
    </citation>
    <scope>NUCLEOTIDE SEQUENCE [LARGE SCALE GENOMIC DNA]</scope>
    <source>
        <strain evidence="4 5">DSM 19306</strain>
    </source>
</reference>
<keyword evidence="1 4" id="KW-0489">Methyltransferase</keyword>
<dbReference type="InterPro" id="IPR029063">
    <property type="entry name" value="SAM-dependent_MTases_sf"/>
</dbReference>
<evidence type="ECO:0000256" key="2">
    <source>
        <dbReference type="ARBA" id="ARBA00022679"/>
    </source>
</evidence>
<keyword evidence="5" id="KW-1185">Reference proteome</keyword>
<dbReference type="CDD" id="cd02440">
    <property type="entry name" value="AdoMet_MTases"/>
    <property type="match status" value="1"/>
</dbReference>
<dbReference type="PATRIC" id="fig|1121338.3.peg.2396"/>
<dbReference type="AlphaFoldDB" id="A0A151AW36"/>
<dbReference type="EC" id="2.1.1.144" evidence="4"/>
<dbReference type="Proteomes" id="UP000075531">
    <property type="component" value="Unassembled WGS sequence"/>
</dbReference>
<evidence type="ECO:0000313" key="4">
    <source>
        <dbReference type="EMBL" id="KYH31773.1"/>
    </source>
</evidence>
<protein>
    <submittedName>
        <fullName evidence="4">Trans-aconitate 2-methyltransferase</fullName>
        <ecNumber evidence="4">2.1.1.144</ecNumber>
    </submittedName>
</protein>
<dbReference type="GO" id="GO:0032259">
    <property type="term" value="P:methylation"/>
    <property type="evidence" value="ECO:0007669"/>
    <property type="project" value="UniProtKB-KW"/>
</dbReference>
<dbReference type="PANTHER" id="PTHR43861:SF1">
    <property type="entry name" value="TRANS-ACONITATE 2-METHYLTRANSFERASE"/>
    <property type="match status" value="1"/>
</dbReference>
<dbReference type="GO" id="GO:0030798">
    <property type="term" value="F:trans-aconitate 2-methyltransferase activity"/>
    <property type="evidence" value="ECO:0007669"/>
    <property type="project" value="UniProtKB-EC"/>
</dbReference>
<sequence>MVYDYNEISKIYDDVREADLKIVKFIIEKAQINEESHVLEIGCGTVNYIKVIQELTQAEVWGVDQSRGMLNKAKEKCKSAVFIEDDAVQLSRIPNATFDLVYMVAFLCWV</sequence>
<dbReference type="RefSeq" id="WP_066826818.1">
    <property type="nucleotide sequence ID" value="NZ_LTBA01000043.1"/>
</dbReference>
<dbReference type="Gene3D" id="3.40.50.150">
    <property type="entry name" value="Vaccinia Virus protein VP39"/>
    <property type="match status" value="1"/>
</dbReference>
<dbReference type="SUPFAM" id="SSF53335">
    <property type="entry name" value="S-adenosyl-L-methionine-dependent methyltransferases"/>
    <property type="match status" value="1"/>
</dbReference>
<evidence type="ECO:0000313" key="5">
    <source>
        <dbReference type="Proteomes" id="UP000075531"/>
    </source>
</evidence>
<proteinExistence type="predicted"/>
<organism evidence="4 5">
    <name type="scientific">Clostridium tepidiprofundi DSM 19306</name>
    <dbReference type="NCBI Taxonomy" id="1121338"/>
    <lineage>
        <taxon>Bacteria</taxon>
        <taxon>Bacillati</taxon>
        <taxon>Bacillota</taxon>
        <taxon>Clostridia</taxon>
        <taxon>Eubacteriales</taxon>
        <taxon>Clostridiaceae</taxon>
        <taxon>Clostridium</taxon>
    </lineage>
</organism>
<dbReference type="OrthoDB" id="9808140at2"/>
<feature type="domain" description="Methyltransferase" evidence="3">
    <location>
        <begin position="38"/>
        <end position="108"/>
    </location>
</feature>
<dbReference type="PANTHER" id="PTHR43861">
    <property type="entry name" value="TRANS-ACONITATE 2-METHYLTRANSFERASE-RELATED"/>
    <property type="match status" value="1"/>
</dbReference>
<evidence type="ECO:0000256" key="1">
    <source>
        <dbReference type="ARBA" id="ARBA00022603"/>
    </source>
</evidence>
<accession>A0A151AW36</accession>
<gene>
    <name evidence="4" type="primary">tam</name>
    <name evidence="4" type="ORF">CLTEP_23180</name>
</gene>
<keyword evidence="2 4" id="KW-0808">Transferase</keyword>
<dbReference type="STRING" id="1121338.CLTEP_23180"/>
<dbReference type="InterPro" id="IPR041698">
    <property type="entry name" value="Methyltransf_25"/>
</dbReference>
<dbReference type="Pfam" id="PF13649">
    <property type="entry name" value="Methyltransf_25"/>
    <property type="match status" value="1"/>
</dbReference>
<evidence type="ECO:0000259" key="3">
    <source>
        <dbReference type="Pfam" id="PF13649"/>
    </source>
</evidence>
<comment type="caution">
    <text evidence="4">The sequence shown here is derived from an EMBL/GenBank/DDBJ whole genome shotgun (WGS) entry which is preliminary data.</text>
</comment>
<dbReference type="EMBL" id="LTBA01000043">
    <property type="protein sequence ID" value="KYH31773.1"/>
    <property type="molecule type" value="Genomic_DNA"/>
</dbReference>
<name>A0A151AW36_9CLOT</name>